<sequence>MRILAPLFTFITYFASSFITNFNNQFSKHNSQSKSRIMKKSLIIFHFLLFAFGAIAQNQDYQNVVSVQSGVSLFSPFRGTITGSQESSDTTVSFSSGNASNFPQINIAYDRGINKWFSIGGAVSYNKGSMDLKNVVYKKTENLGDVTLNVSRITIGARALFHYGNANRVDMYSGVRLGVGIWGVNASSSAVDGKLDEVFNEAGGSGIWRTVLGNKLRGGFVMPQVQVILFGLRGYITESIGLNGELAVGSPYFASIGINYRF</sequence>
<dbReference type="KEGG" id="run:DR864_11325"/>
<evidence type="ECO:0000313" key="2">
    <source>
        <dbReference type="Proteomes" id="UP000251993"/>
    </source>
</evidence>
<organism evidence="1 2">
    <name type="scientific">Runella rosea</name>
    <dbReference type="NCBI Taxonomy" id="2259595"/>
    <lineage>
        <taxon>Bacteria</taxon>
        <taxon>Pseudomonadati</taxon>
        <taxon>Bacteroidota</taxon>
        <taxon>Cytophagia</taxon>
        <taxon>Cytophagales</taxon>
        <taxon>Spirosomataceae</taxon>
        <taxon>Runella</taxon>
    </lineage>
</organism>
<proteinExistence type="predicted"/>
<dbReference type="EMBL" id="CP030850">
    <property type="protein sequence ID" value="AXE18294.1"/>
    <property type="molecule type" value="Genomic_DNA"/>
</dbReference>
<name>A0A344TI23_9BACT</name>
<reference evidence="1 2" key="1">
    <citation type="submission" date="2018-07" db="EMBL/GenBank/DDBJ databases">
        <title>Genome sequencing of Runella.</title>
        <authorList>
            <person name="Baek M.-G."/>
            <person name="Yi H."/>
        </authorList>
    </citation>
    <scope>NUCLEOTIDE SEQUENCE [LARGE SCALE GENOMIC DNA]</scope>
    <source>
        <strain evidence="1 2">HYN0085</strain>
    </source>
</reference>
<dbReference type="OrthoDB" id="941415at2"/>
<dbReference type="AlphaFoldDB" id="A0A344TI23"/>
<evidence type="ECO:0008006" key="3">
    <source>
        <dbReference type="Google" id="ProtNLM"/>
    </source>
</evidence>
<evidence type="ECO:0000313" key="1">
    <source>
        <dbReference type="EMBL" id="AXE18294.1"/>
    </source>
</evidence>
<gene>
    <name evidence="1" type="ORF">DR864_11325</name>
</gene>
<keyword evidence="2" id="KW-1185">Reference proteome</keyword>
<dbReference type="Proteomes" id="UP000251993">
    <property type="component" value="Chromosome"/>
</dbReference>
<protein>
    <recommendedName>
        <fullName evidence="3">Outer membrane protein beta-barrel domain-containing protein</fullName>
    </recommendedName>
</protein>
<accession>A0A344TI23</accession>